<reference evidence="1 2" key="1">
    <citation type="journal article" date="2013" name="Genome Announc.">
        <title>Complete genome sequence of Simiduia agarivorans SA1(T), a marine bacterium able to degrade a variety of polysaccharides.</title>
        <authorList>
            <person name="Lin S.Y."/>
            <person name="Shieh W.Y."/>
            <person name="Chen J.S."/>
            <person name="Tang S.L."/>
        </authorList>
    </citation>
    <scope>NUCLEOTIDE SEQUENCE [LARGE SCALE GENOMIC DNA]</scope>
    <source>
        <strain evidence="2">DSM 21679 / JCM 13881 / BCRC 17597 / SA1</strain>
    </source>
</reference>
<dbReference type="EMBL" id="CP003746">
    <property type="protein sequence ID" value="AFV00804.1"/>
    <property type="molecule type" value="Genomic_DNA"/>
</dbReference>
<dbReference type="Proteomes" id="UP000000466">
    <property type="component" value="Chromosome"/>
</dbReference>
<accession>K4KRM8</accession>
<dbReference type="RefSeq" id="WP_015048954.1">
    <property type="nucleotide sequence ID" value="NC_018868.3"/>
</dbReference>
<dbReference type="HOGENOM" id="CLU_1609677_0_0_6"/>
<dbReference type="STRING" id="1117647.M5M_18375"/>
<sequence>MSKLNVKAKVMYMPGPWGVNEPVKGATVKIIDMDIGGTNDVILTSTTNAVGKFRGTTKDWQDPKRIRIWEPLPLPGRWVTKKIPDPTDMMLLEIDIKEGSHHVRAPFVYLGPQVEVPIIVPWGKQSLGEVVSSLIPSITVNKRNLPTPWLHKKKRASISKLTRQK</sequence>
<protein>
    <submittedName>
        <fullName evidence="1">Uncharacterized protein</fullName>
    </submittedName>
</protein>
<proteinExistence type="predicted"/>
<dbReference type="AlphaFoldDB" id="K4KRM8"/>
<organism evidence="1 2">
    <name type="scientific">Simiduia agarivorans (strain DSM 21679 / JCM 13881 / BCRC 17597 / SA1)</name>
    <dbReference type="NCBI Taxonomy" id="1117647"/>
    <lineage>
        <taxon>Bacteria</taxon>
        <taxon>Pseudomonadati</taxon>
        <taxon>Pseudomonadota</taxon>
        <taxon>Gammaproteobacteria</taxon>
        <taxon>Cellvibrionales</taxon>
        <taxon>Cellvibrionaceae</taxon>
        <taxon>Simiduia</taxon>
    </lineage>
</organism>
<dbReference type="KEGG" id="saga:M5M_18375"/>
<gene>
    <name evidence="1" type="ordered locus">M5M_18375</name>
</gene>
<evidence type="ECO:0000313" key="1">
    <source>
        <dbReference type="EMBL" id="AFV00804.1"/>
    </source>
</evidence>
<keyword evidence="2" id="KW-1185">Reference proteome</keyword>
<evidence type="ECO:0000313" key="2">
    <source>
        <dbReference type="Proteomes" id="UP000000466"/>
    </source>
</evidence>
<name>K4KRM8_SIMAS</name>